<name>A0A200RCE1_MACCD</name>
<organism evidence="1 2">
    <name type="scientific">Macleaya cordata</name>
    <name type="common">Five-seeded plume-poppy</name>
    <name type="synonym">Bocconia cordata</name>
    <dbReference type="NCBI Taxonomy" id="56857"/>
    <lineage>
        <taxon>Eukaryota</taxon>
        <taxon>Viridiplantae</taxon>
        <taxon>Streptophyta</taxon>
        <taxon>Embryophyta</taxon>
        <taxon>Tracheophyta</taxon>
        <taxon>Spermatophyta</taxon>
        <taxon>Magnoliopsida</taxon>
        <taxon>Ranunculales</taxon>
        <taxon>Papaveraceae</taxon>
        <taxon>Papaveroideae</taxon>
        <taxon>Macleaya</taxon>
    </lineage>
</organism>
<dbReference type="EMBL" id="MVGT01000132">
    <property type="protein sequence ID" value="OVA20371.1"/>
    <property type="molecule type" value="Genomic_DNA"/>
</dbReference>
<sequence>MALLGMQEKFASAVIPGQIDKSAAWYGIPLLVRIPIALFVHANYHCCSCGNFIGAKSLSMPVAIDIEAAESNAAALIATLWAEELKSIHSSVLKGTVQQAVNGLNLNRRKISVS</sequence>
<accession>A0A200RCE1</accession>
<protein>
    <submittedName>
        <fullName evidence="1">Uncharacterized protein</fullName>
    </submittedName>
</protein>
<comment type="caution">
    <text evidence="1">The sequence shown here is derived from an EMBL/GenBank/DDBJ whole genome shotgun (WGS) entry which is preliminary data.</text>
</comment>
<dbReference type="InParanoid" id="A0A200RCE1"/>
<gene>
    <name evidence="1" type="ORF">BVC80_1195g6</name>
</gene>
<keyword evidence="2" id="KW-1185">Reference proteome</keyword>
<evidence type="ECO:0000313" key="2">
    <source>
        <dbReference type="Proteomes" id="UP000195402"/>
    </source>
</evidence>
<evidence type="ECO:0000313" key="1">
    <source>
        <dbReference type="EMBL" id="OVA20371.1"/>
    </source>
</evidence>
<reference evidence="1 2" key="1">
    <citation type="journal article" date="2017" name="Mol. Plant">
        <title>The Genome of Medicinal Plant Macleaya cordata Provides New Insights into Benzylisoquinoline Alkaloids Metabolism.</title>
        <authorList>
            <person name="Liu X."/>
            <person name="Liu Y."/>
            <person name="Huang P."/>
            <person name="Ma Y."/>
            <person name="Qing Z."/>
            <person name="Tang Q."/>
            <person name="Cao H."/>
            <person name="Cheng P."/>
            <person name="Zheng Y."/>
            <person name="Yuan Z."/>
            <person name="Zhou Y."/>
            <person name="Liu J."/>
            <person name="Tang Z."/>
            <person name="Zhuo Y."/>
            <person name="Zhang Y."/>
            <person name="Yu L."/>
            <person name="Huang J."/>
            <person name="Yang P."/>
            <person name="Peng Q."/>
            <person name="Zhang J."/>
            <person name="Jiang W."/>
            <person name="Zhang Z."/>
            <person name="Lin K."/>
            <person name="Ro D.K."/>
            <person name="Chen X."/>
            <person name="Xiong X."/>
            <person name="Shang Y."/>
            <person name="Huang S."/>
            <person name="Zeng J."/>
        </authorList>
    </citation>
    <scope>NUCLEOTIDE SEQUENCE [LARGE SCALE GENOMIC DNA]</scope>
    <source>
        <strain evidence="2">cv. BLH2017</strain>
        <tissue evidence="1">Root</tissue>
    </source>
</reference>
<proteinExistence type="predicted"/>
<dbReference type="Proteomes" id="UP000195402">
    <property type="component" value="Unassembled WGS sequence"/>
</dbReference>
<dbReference type="AlphaFoldDB" id="A0A200RCE1"/>